<name>A0A158FN44_9BURK</name>
<proteinExistence type="predicted"/>
<sequence>MRCLCSGYQNTGVAGVDNHNILSEFDAWKQPETVSLSGVSFRADGAATSLNACQRMNFPI</sequence>
<accession>A0A158FN44</accession>
<dbReference type="Proteomes" id="UP000054683">
    <property type="component" value="Unassembled WGS sequence"/>
</dbReference>
<dbReference type="EMBL" id="FCOK02000006">
    <property type="protein sequence ID" value="SAL21284.1"/>
    <property type="molecule type" value="Genomic_DNA"/>
</dbReference>
<dbReference type="AlphaFoldDB" id="A0A158FN44"/>
<organism evidence="1 2">
    <name type="scientific">Caballeronia udeis</name>
    <dbReference type="NCBI Taxonomy" id="1232866"/>
    <lineage>
        <taxon>Bacteria</taxon>
        <taxon>Pseudomonadati</taxon>
        <taxon>Pseudomonadota</taxon>
        <taxon>Betaproteobacteria</taxon>
        <taxon>Burkholderiales</taxon>
        <taxon>Burkholderiaceae</taxon>
        <taxon>Caballeronia</taxon>
    </lineage>
</organism>
<evidence type="ECO:0000313" key="2">
    <source>
        <dbReference type="Proteomes" id="UP000054683"/>
    </source>
</evidence>
<gene>
    <name evidence="1" type="ORF">AWB69_01411</name>
</gene>
<reference evidence="1 2" key="1">
    <citation type="submission" date="2016-01" db="EMBL/GenBank/DDBJ databases">
        <authorList>
            <person name="Oliw E.H."/>
        </authorList>
    </citation>
    <scope>NUCLEOTIDE SEQUENCE [LARGE SCALE GENOMIC DNA]</scope>
    <source>
        <strain evidence="1">LMG 27134</strain>
    </source>
</reference>
<evidence type="ECO:0000313" key="1">
    <source>
        <dbReference type="EMBL" id="SAL21284.1"/>
    </source>
</evidence>
<protein>
    <submittedName>
        <fullName evidence="1">Uncharacterized protein</fullName>
    </submittedName>
</protein>